<evidence type="ECO:0000259" key="6">
    <source>
        <dbReference type="Pfam" id="PF04130"/>
    </source>
</evidence>
<dbReference type="GO" id="GO:0005874">
    <property type="term" value="C:microtubule"/>
    <property type="evidence" value="ECO:0007669"/>
    <property type="project" value="UniProtKB-KW"/>
</dbReference>
<organism evidence="8 9">
    <name type="scientific">Ilex paraguariensis</name>
    <name type="common">yerba mate</name>
    <dbReference type="NCBI Taxonomy" id="185542"/>
    <lineage>
        <taxon>Eukaryota</taxon>
        <taxon>Viridiplantae</taxon>
        <taxon>Streptophyta</taxon>
        <taxon>Embryophyta</taxon>
        <taxon>Tracheophyta</taxon>
        <taxon>Spermatophyta</taxon>
        <taxon>Magnoliopsida</taxon>
        <taxon>eudicotyledons</taxon>
        <taxon>Gunneridae</taxon>
        <taxon>Pentapetalae</taxon>
        <taxon>asterids</taxon>
        <taxon>campanulids</taxon>
        <taxon>Aquifoliales</taxon>
        <taxon>Aquifoliaceae</taxon>
        <taxon>Ilex</taxon>
    </lineage>
</organism>
<dbReference type="InterPro" id="IPR007259">
    <property type="entry name" value="GCP"/>
</dbReference>
<accession>A0ABC8RY13</accession>
<dbReference type="PANTHER" id="PTHR19302:SF70">
    <property type="entry name" value="GAMMA-TUBULIN COMPLEX COMPONENT 6"/>
    <property type="match status" value="1"/>
</dbReference>
<dbReference type="InterPro" id="IPR040457">
    <property type="entry name" value="GCP_C"/>
</dbReference>
<dbReference type="InterPro" id="IPR041470">
    <property type="entry name" value="GCP_N"/>
</dbReference>
<feature type="domain" description="Gamma tubulin complex component protein N-terminal" evidence="7">
    <location>
        <begin position="68"/>
        <end position="395"/>
    </location>
</feature>
<dbReference type="PANTHER" id="PTHR19302">
    <property type="entry name" value="GAMMA TUBULIN COMPLEX PROTEIN"/>
    <property type="match status" value="1"/>
</dbReference>
<evidence type="ECO:0000256" key="5">
    <source>
        <dbReference type="RuleBase" id="RU363050"/>
    </source>
</evidence>
<comment type="function">
    <text evidence="5">Component of the gamma-tubulin ring complex (gTuRC) which mediates microtubule nucleation.</text>
</comment>
<evidence type="ECO:0000256" key="3">
    <source>
        <dbReference type="ARBA" id="ARBA00022701"/>
    </source>
</evidence>
<comment type="caution">
    <text evidence="8">The sequence shown here is derived from an EMBL/GenBank/DDBJ whole genome shotgun (WGS) entry which is preliminary data.</text>
</comment>
<evidence type="ECO:0000256" key="4">
    <source>
        <dbReference type="ARBA" id="ARBA00023212"/>
    </source>
</evidence>
<keyword evidence="2 5" id="KW-0963">Cytoplasm</keyword>
<reference evidence="8 9" key="1">
    <citation type="submission" date="2024-02" db="EMBL/GenBank/DDBJ databases">
        <authorList>
            <person name="Vignale AGUSTIN F."/>
            <person name="Sosa J E."/>
            <person name="Modenutti C."/>
        </authorList>
    </citation>
    <scope>NUCLEOTIDE SEQUENCE [LARGE SCALE GENOMIC DNA]</scope>
</reference>
<dbReference type="Proteomes" id="UP001642360">
    <property type="component" value="Unassembled WGS sequence"/>
</dbReference>
<evidence type="ECO:0000256" key="2">
    <source>
        <dbReference type="ARBA" id="ARBA00022490"/>
    </source>
</evidence>
<keyword evidence="3 5" id="KW-0493">Microtubule</keyword>
<sequence length="1091" mass="121913">MAVDTNFMSSLQNLKVEDPWLPPRPWESIPSESGISHSNTSTSQSSLSKHLYRTSTVSEDSLVRLGMNALQGMESAILSIEKLCAAFCCEPADRTFHRIPSLWNRSSSTLALANMLKSIGRSGCVILLLRKFIDYFAHWSLNDNNSVKNRQVNSEGDSCPPYCLVNQAFAAAVGKVSNGYTLGLDTLYASVGLRRSSKTDSGVGCLTSVGHSEITLLEVYLHTKELRTQIEALGSICNVHDVALCFSVACFEDLSNRANSEFGNFPRGGDLLTYLYRQLKVVDPAHRDLLKFLFLQSFEPYYGFIRSWIYEGMISDPYKEFIVDCIDKIQPCSRGKAGLSIDFPLAAIRERDGVAVPCFLKDFSTPLFRAGQQLQVLMKLLDLCSNVDTWNRTYDNILPCWGGWSSDSRPYLSPLIFNKGSVKAATIARNDYYIKMLEKLEILLTNLEFRYQQVVPPGIAHIFGKKSDKSLNIPVSFAAGGTLISPSANERDPNLSIFNVDCEASSVVDEDDALESSECSSLNSSDEQNGSEHLPHGMVELEQKYLSALSFSSSIAADSPLQKPSNSRRICAVESDLRRNCKRTDPVGFVHVQCAGTSLSDNSSLSNPGEFNLPNTFEILGIDSQYAMGWPLGGLLENPFYVDQGNIDDTELYMYGYGLNLRSKNLVVKEEGTSNCREEGASNCNNLILSRNDQIETTNMAQPFIGTCILPNSPSLQSWNLRCHSNFLSMNPILSKSCFNHLRNKPAESGCTDYREPLSFFDFACVKDPCQLYLENFRAHPRRVFVAELSVLTDSVASADMAISNCHEKEGYSGDDVSVDKLKPSYACLPSGLKSNDQGDVRLASVSGGGSWQSLLSSSSNCANIAVRDHRTSLPAEFQIPLDFVIEKCLLEEILLQYRYLSTVTIKLLEEGFSLREHLLALRRYHFMEFADWADSFIMSLWNHKWYATEAEKRIPEIQGFLELSVQRSSCESDLNKDRLYVYMKGHGTIICSASATGIRSFDFLGLGYKVDWPVSLILSADALKIYAEIFTFLIQVKLAVFSLTDVWCSLKVRVSGSWSTSCIEAYIQISIFEEERKEKKFEEKREHNIR</sequence>
<comment type="similarity">
    <text evidence="1 5">Belongs to the TUBGCP family.</text>
</comment>
<keyword evidence="4 5" id="KW-0206">Cytoskeleton</keyword>
<dbReference type="EMBL" id="CAUOFW020001877">
    <property type="protein sequence ID" value="CAK9149455.1"/>
    <property type="molecule type" value="Genomic_DNA"/>
</dbReference>
<dbReference type="Pfam" id="PF04130">
    <property type="entry name" value="GCP_C_terminal"/>
    <property type="match status" value="1"/>
</dbReference>
<dbReference type="GO" id="GO:0005815">
    <property type="term" value="C:microtubule organizing center"/>
    <property type="evidence" value="ECO:0007669"/>
    <property type="project" value="UniProtKB-SubCell"/>
</dbReference>
<protein>
    <recommendedName>
        <fullName evidence="5">Gamma-tubulin complex component</fullName>
    </recommendedName>
</protein>
<evidence type="ECO:0000259" key="7">
    <source>
        <dbReference type="Pfam" id="PF17681"/>
    </source>
</evidence>
<dbReference type="Pfam" id="PF17681">
    <property type="entry name" value="GCP_N_terminal"/>
    <property type="match status" value="1"/>
</dbReference>
<proteinExistence type="inferred from homology"/>
<dbReference type="InterPro" id="IPR042241">
    <property type="entry name" value="GCP_C_sf"/>
</dbReference>
<comment type="subcellular location">
    <subcellularLocation>
        <location evidence="5">Cytoplasm</location>
        <location evidence="5">Cytoskeleton</location>
        <location evidence="5">Microtubule organizing center</location>
    </subcellularLocation>
</comment>
<evidence type="ECO:0000313" key="9">
    <source>
        <dbReference type="Proteomes" id="UP001642360"/>
    </source>
</evidence>
<feature type="domain" description="Gamma tubulin complex component C-terminal" evidence="6">
    <location>
        <begin position="915"/>
        <end position="1052"/>
    </location>
</feature>
<dbReference type="AlphaFoldDB" id="A0ABC8RY13"/>
<dbReference type="Gene3D" id="1.20.120.1900">
    <property type="entry name" value="Gamma-tubulin complex, C-terminal domain"/>
    <property type="match status" value="1"/>
</dbReference>
<name>A0ABC8RY13_9AQUA</name>
<keyword evidence="9" id="KW-1185">Reference proteome</keyword>
<evidence type="ECO:0000256" key="1">
    <source>
        <dbReference type="ARBA" id="ARBA00010337"/>
    </source>
</evidence>
<gene>
    <name evidence="8" type="ORF">ILEXP_LOCUS17499</name>
</gene>
<evidence type="ECO:0000313" key="8">
    <source>
        <dbReference type="EMBL" id="CAK9149455.1"/>
    </source>
</evidence>